<name>A0A6G1ZE51_9BACT</name>
<accession>A0A6G1ZE51</accession>
<keyword evidence="1" id="KW-0472">Membrane</keyword>
<evidence type="ECO:0000256" key="1">
    <source>
        <dbReference type="SAM" id="Phobius"/>
    </source>
</evidence>
<sequence length="74" mass="8860">MRTNILIIIMSVFMAVFVIAAFQTWEFAVDHDIPTPWQVWALLAVSGGWFYLLGKMPRRRREEIENLFDRWTEE</sequence>
<dbReference type="EMBL" id="WKLP01000015">
    <property type="protein sequence ID" value="MRY12058.1"/>
    <property type="molecule type" value="Genomic_DNA"/>
</dbReference>
<keyword evidence="1" id="KW-0812">Transmembrane</keyword>
<evidence type="ECO:0000313" key="2">
    <source>
        <dbReference type="EMBL" id="MRY12058.1"/>
    </source>
</evidence>
<feature type="transmembrane region" description="Helical" evidence="1">
    <location>
        <begin position="37"/>
        <end position="54"/>
    </location>
</feature>
<proteinExistence type="predicted"/>
<comment type="caution">
    <text evidence="2">The sequence shown here is derived from an EMBL/GenBank/DDBJ whole genome shotgun (WGS) entry which is preliminary data.</text>
</comment>
<evidence type="ECO:0008006" key="3">
    <source>
        <dbReference type="Google" id="ProtNLM"/>
    </source>
</evidence>
<feature type="transmembrane region" description="Helical" evidence="1">
    <location>
        <begin position="5"/>
        <end position="25"/>
    </location>
</feature>
<keyword evidence="1" id="KW-1133">Transmembrane helix</keyword>
<gene>
    <name evidence="2" type="ORF">GKE01_11325</name>
</gene>
<reference evidence="2" key="1">
    <citation type="journal article" date="2019" name="Nat. Med.">
        <title>A library of human gut bacterial isolates paired with longitudinal multiomics data enables mechanistic microbiome research.</title>
        <authorList>
            <person name="Poyet M."/>
            <person name="Groussin M."/>
            <person name="Gibbons S.M."/>
            <person name="Avila-Pacheco J."/>
            <person name="Jiang X."/>
            <person name="Kearney S.M."/>
            <person name="Perrotta A.R."/>
            <person name="Berdy B."/>
            <person name="Zhao S."/>
            <person name="Lieberman T.D."/>
            <person name="Swanson P.K."/>
            <person name="Smith M."/>
            <person name="Roesemann S."/>
            <person name="Alexander J.E."/>
            <person name="Rich S.A."/>
            <person name="Livny J."/>
            <person name="Vlamakis H."/>
            <person name="Clish C."/>
            <person name="Bullock K."/>
            <person name="Deik A."/>
            <person name="Scott J."/>
            <person name="Pierce K.A."/>
            <person name="Xavier R.J."/>
            <person name="Alm E.J."/>
        </authorList>
    </citation>
    <scope>NUCLEOTIDE SEQUENCE</scope>
    <source>
        <strain evidence="2">BIOML-A4</strain>
    </source>
</reference>
<organism evidence="2">
    <name type="scientific">Parabacteroides goldsteinii</name>
    <dbReference type="NCBI Taxonomy" id="328812"/>
    <lineage>
        <taxon>Bacteria</taxon>
        <taxon>Pseudomonadati</taxon>
        <taxon>Bacteroidota</taxon>
        <taxon>Bacteroidia</taxon>
        <taxon>Bacteroidales</taxon>
        <taxon>Tannerellaceae</taxon>
        <taxon>Parabacteroides</taxon>
    </lineage>
</organism>
<protein>
    <recommendedName>
        <fullName evidence="3">MFS transporter</fullName>
    </recommendedName>
</protein>
<dbReference type="RefSeq" id="WP_154278035.1">
    <property type="nucleotide sequence ID" value="NZ_WKLJ01000001.1"/>
</dbReference>
<dbReference type="AlphaFoldDB" id="A0A6G1ZE51"/>